<reference evidence="9 10" key="1">
    <citation type="submission" date="2016-02" db="EMBL/GenBank/DDBJ databases">
        <authorList>
            <person name="Wen L."/>
            <person name="He K."/>
            <person name="Yang H."/>
        </authorList>
    </citation>
    <scope>NUCLEOTIDE SEQUENCE [LARGE SCALE GENOMIC DNA]</scope>
    <source>
        <strain evidence="9 10">MJR8628A</strain>
    </source>
</reference>
<dbReference type="CDD" id="cd08010">
    <property type="entry name" value="MltG_like"/>
    <property type="match status" value="1"/>
</dbReference>
<dbReference type="STRING" id="1261.HMPREF3195_00689"/>
<dbReference type="Pfam" id="PF02618">
    <property type="entry name" value="YceG"/>
    <property type="match status" value="1"/>
</dbReference>
<dbReference type="Proteomes" id="UP000070326">
    <property type="component" value="Unassembled WGS sequence"/>
</dbReference>
<keyword evidence="1 7" id="KW-1003">Cell membrane</keyword>
<evidence type="ECO:0000256" key="3">
    <source>
        <dbReference type="ARBA" id="ARBA00022989"/>
    </source>
</evidence>
<feature type="transmembrane region" description="Helical" evidence="7">
    <location>
        <begin position="27"/>
        <end position="49"/>
    </location>
</feature>
<dbReference type="GO" id="GO:0071555">
    <property type="term" value="P:cell wall organization"/>
    <property type="evidence" value="ECO:0007669"/>
    <property type="project" value="UniProtKB-KW"/>
</dbReference>
<accession>A0A135YVV5</accession>
<comment type="caution">
    <text evidence="9">The sequence shown here is derived from an EMBL/GenBank/DDBJ whole genome shotgun (WGS) entry which is preliminary data.</text>
</comment>
<evidence type="ECO:0000256" key="6">
    <source>
        <dbReference type="ARBA" id="ARBA00023316"/>
    </source>
</evidence>
<dbReference type="InterPro" id="IPR003770">
    <property type="entry name" value="MLTG-like"/>
</dbReference>
<dbReference type="RefSeq" id="WP_061101720.1">
    <property type="nucleotide sequence ID" value="NZ_CAXUJS010000005.1"/>
</dbReference>
<keyword evidence="3 7" id="KW-1133">Transmembrane helix</keyword>
<sequence>MDKKTLKRKTPNKPIKKSKKRRRKVNLLKILVCLLVLIVLFSGGSYYMMKTGSQPVDPNTKESQLVDIPEGSSVKSIASLLKEKDLIKNKRVFVKNVRDTGKAEKIKAGKYKLSKNMDNDKIIDKLVRGQIYQDGVKFTIPEGSISTDIVAKLVAKGLGQREKFVDLYRNPSKFADKFPFLKDTRIATLEGFLYPETYYFKKGTSEKEIFEKMLSEFSRVYKASVEPAVKKNNYNFYDTIIMASIVEKEAVNDEDRDIIAGIFYNRLAKKMRLQSDAVLQYGLPQRKGRVLYSDLKVESPYNLYLNKGLPPTPVASPGKKSMVAAANPKKTDYLYFVTNVNGKNSYSKTFEEHKVSADKYRKEAYGEQDAKAAQKSKEESTTEKSSKN</sequence>
<gene>
    <name evidence="7" type="primary">mltG</name>
    <name evidence="9" type="ORF">HMPREF3195_00689</name>
</gene>
<feature type="region of interest" description="Disordered" evidence="8">
    <location>
        <begin position="361"/>
        <end position="388"/>
    </location>
</feature>
<dbReference type="PANTHER" id="PTHR30518">
    <property type="entry name" value="ENDOLYTIC MUREIN TRANSGLYCOSYLASE"/>
    <property type="match status" value="1"/>
</dbReference>
<dbReference type="AlphaFoldDB" id="A0A135YVV5"/>
<dbReference type="PATRIC" id="fig|1261.5.peg.694"/>
<dbReference type="EMBL" id="LSQZ01000021">
    <property type="protein sequence ID" value="KXI13528.1"/>
    <property type="molecule type" value="Genomic_DNA"/>
</dbReference>
<evidence type="ECO:0000256" key="2">
    <source>
        <dbReference type="ARBA" id="ARBA00022692"/>
    </source>
</evidence>
<evidence type="ECO:0000256" key="5">
    <source>
        <dbReference type="ARBA" id="ARBA00023239"/>
    </source>
</evidence>
<comment type="catalytic activity">
    <reaction evidence="7">
        <text>a peptidoglycan chain = a peptidoglycan chain with N-acetyl-1,6-anhydromuramyl-[peptide] at the reducing end + a peptidoglycan chain with N-acetylglucosamine at the non-reducing end.</text>
        <dbReference type="EC" id="4.2.2.29"/>
    </reaction>
</comment>
<feature type="site" description="Important for catalytic activity" evidence="7">
    <location>
        <position position="249"/>
    </location>
</feature>
<dbReference type="Gene3D" id="3.30.1490.480">
    <property type="entry name" value="Endolytic murein transglycosylase"/>
    <property type="match status" value="1"/>
</dbReference>
<evidence type="ECO:0000313" key="9">
    <source>
        <dbReference type="EMBL" id="KXI13528.1"/>
    </source>
</evidence>
<evidence type="ECO:0000313" key="10">
    <source>
        <dbReference type="Proteomes" id="UP000070326"/>
    </source>
</evidence>
<keyword evidence="5 7" id="KW-0456">Lyase</keyword>
<comment type="function">
    <text evidence="7">Functions as a peptidoglycan terminase that cleaves nascent peptidoglycan strands endolytically to terminate their elongation.</text>
</comment>
<dbReference type="eggNOG" id="COG1559">
    <property type="taxonomic scope" value="Bacteria"/>
</dbReference>
<dbReference type="Gene3D" id="3.30.160.60">
    <property type="entry name" value="Classic Zinc Finger"/>
    <property type="match status" value="1"/>
</dbReference>
<dbReference type="HAMAP" id="MF_02065">
    <property type="entry name" value="MltG"/>
    <property type="match status" value="1"/>
</dbReference>
<dbReference type="PANTHER" id="PTHR30518:SF2">
    <property type="entry name" value="ENDOLYTIC MUREIN TRANSGLYCOSYLASE"/>
    <property type="match status" value="1"/>
</dbReference>
<keyword evidence="4 7" id="KW-0472">Membrane</keyword>
<keyword evidence="6 7" id="KW-0961">Cell wall biogenesis/degradation</keyword>
<proteinExistence type="inferred from homology"/>
<dbReference type="NCBIfam" id="TIGR00247">
    <property type="entry name" value="endolytic transglycosylase MltG"/>
    <property type="match status" value="1"/>
</dbReference>
<comment type="subcellular location">
    <subcellularLocation>
        <location evidence="7">Cell membrane</location>
        <topology evidence="7">Single-pass membrane protein</topology>
    </subcellularLocation>
</comment>
<dbReference type="GO" id="GO:0009252">
    <property type="term" value="P:peptidoglycan biosynthetic process"/>
    <property type="evidence" value="ECO:0007669"/>
    <property type="project" value="UniProtKB-UniRule"/>
</dbReference>
<feature type="region of interest" description="Disordered" evidence="8">
    <location>
        <begin position="1"/>
        <end position="20"/>
    </location>
</feature>
<dbReference type="EC" id="4.2.2.29" evidence="7"/>
<evidence type="ECO:0000256" key="1">
    <source>
        <dbReference type="ARBA" id="ARBA00022475"/>
    </source>
</evidence>
<evidence type="ECO:0000256" key="8">
    <source>
        <dbReference type="SAM" id="MobiDB-lite"/>
    </source>
</evidence>
<organism evidence="9 10">
    <name type="scientific">Peptostreptococcus anaerobius</name>
    <dbReference type="NCBI Taxonomy" id="1261"/>
    <lineage>
        <taxon>Bacteria</taxon>
        <taxon>Bacillati</taxon>
        <taxon>Bacillota</taxon>
        <taxon>Clostridia</taxon>
        <taxon>Peptostreptococcales</taxon>
        <taxon>Peptostreptococcaceae</taxon>
        <taxon>Peptostreptococcus</taxon>
    </lineage>
</organism>
<protein>
    <recommendedName>
        <fullName evidence="7">Endolytic murein transglycosylase</fullName>
        <ecNumber evidence="7">4.2.2.29</ecNumber>
    </recommendedName>
    <alternativeName>
        <fullName evidence="7">Peptidoglycan lytic transglycosylase</fullName>
    </alternativeName>
    <alternativeName>
        <fullName evidence="7">Peptidoglycan polymerization terminase</fullName>
    </alternativeName>
</protein>
<dbReference type="GO" id="GO:0005886">
    <property type="term" value="C:plasma membrane"/>
    <property type="evidence" value="ECO:0007669"/>
    <property type="project" value="UniProtKB-SubCell"/>
</dbReference>
<keyword evidence="2 7" id="KW-0812">Transmembrane</keyword>
<dbReference type="GO" id="GO:0008932">
    <property type="term" value="F:lytic endotransglycosylase activity"/>
    <property type="evidence" value="ECO:0007669"/>
    <property type="project" value="UniProtKB-UniRule"/>
</dbReference>
<name>A0A135YVV5_9FIRM</name>
<evidence type="ECO:0000256" key="7">
    <source>
        <dbReference type="HAMAP-Rule" id="MF_02065"/>
    </source>
</evidence>
<comment type="similarity">
    <text evidence="7">Belongs to the transglycosylase MltG family.</text>
</comment>
<evidence type="ECO:0000256" key="4">
    <source>
        <dbReference type="ARBA" id="ARBA00023136"/>
    </source>
</evidence>